<evidence type="ECO:0000313" key="1">
    <source>
        <dbReference type="EMBL" id="MBA2114063.1"/>
    </source>
</evidence>
<name>A0A7V8V340_9BACT</name>
<organism evidence="1 2">
    <name type="scientific">Bremerella alba</name>
    <dbReference type="NCBI Taxonomy" id="980252"/>
    <lineage>
        <taxon>Bacteria</taxon>
        <taxon>Pseudomonadati</taxon>
        <taxon>Planctomycetota</taxon>
        <taxon>Planctomycetia</taxon>
        <taxon>Pirellulales</taxon>
        <taxon>Pirellulaceae</taxon>
        <taxon>Bremerella</taxon>
    </lineage>
</organism>
<proteinExistence type="predicted"/>
<protein>
    <submittedName>
        <fullName evidence="1">Uncharacterized protein</fullName>
    </submittedName>
</protein>
<gene>
    <name evidence="1" type="ORF">HOV93_12190</name>
</gene>
<sequence length="75" mass="8277">MNQDLSSIGDVSRKIGIARHKIEYAIVNGSILEPKIRIANKRAFNESEVNTIAKYFGKTIEVGNTDEGVQNEATL</sequence>
<accession>A0A7V8V340</accession>
<comment type="caution">
    <text evidence="1">The sequence shown here is derived from an EMBL/GenBank/DDBJ whole genome shotgun (WGS) entry which is preliminary data.</text>
</comment>
<dbReference type="RefSeq" id="WP_207395551.1">
    <property type="nucleotide sequence ID" value="NZ_JABRWO010000003.1"/>
</dbReference>
<dbReference type="EMBL" id="JABRWO010000003">
    <property type="protein sequence ID" value="MBA2114063.1"/>
    <property type="molecule type" value="Genomic_DNA"/>
</dbReference>
<keyword evidence="2" id="KW-1185">Reference proteome</keyword>
<dbReference type="AlphaFoldDB" id="A0A7V8V340"/>
<evidence type="ECO:0000313" key="2">
    <source>
        <dbReference type="Proteomes" id="UP000551616"/>
    </source>
</evidence>
<dbReference type="Proteomes" id="UP000551616">
    <property type="component" value="Unassembled WGS sequence"/>
</dbReference>
<reference evidence="1 2" key="1">
    <citation type="submission" date="2020-05" db="EMBL/GenBank/DDBJ databases">
        <title>Bremerella alba sp. nov., a novel planctomycete isolated from the surface of the macroalga Fucus spiralis.</title>
        <authorList>
            <person name="Godinho O."/>
            <person name="Botelho R."/>
            <person name="Albuquerque L."/>
            <person name="Wiegand S."/>
            <person name="Da Costa M.S."/>
            <person name="Lobo-Da-Cunha A."/>
            <person name="Jogler C."/>
            <person name="Lage O.M."/>
        </authorList>
    </citation>
    <scope>NUCLEOTIDE SEQUENCE [LARGE SCALE GENOMIC DNA]</scope>
    <source>
        <strain evidence="1 2">FF15</strain>
    </source>
</reference>